<dbReference type="EMBL" id="AZIM01006880">
    <property type="protein sequence ID" value="ETE58345.1"/>
    <property type="molecule type" value="Genomic_DNA"/>
</dbReference>
<dbReference type="AlphaFoldDB" id="V8N8A3"/>
<gene>
    <name evidence="13" type="primary">Kcnu1</name>
    <name evidence="13" type="ORF">L345_15933</name>
</gene>
<evidence type="ECO:0000256" key="10">
    <source>
        <dbReference type="ARBA" id="ARBA00023303"/>
    </source>
</evidence>
<dbReference type="OrthoDB" id="10035564at2759"/>
<accession>V8N8A3</accession>
<comment type="subcellular location">
    <subcellularLocation>
        <location evidence="1">Membrane</location>
        <topology evidence="1">Multi-pass membrane protein</topology>
    </subcellularLocation>
</comment>
<keyword evidence="6" id="KW-0630">Potassium</keyword>
<feature type="non-terminal residue" evidence="13">
    <location>
        <position position="1"/>
    </location>
</feature>
<name>V8N8A3_OPHHA</name>
<dbReference type="InterPro" id="IPR048735">
    <property type="entry name" value="Slowpoke-like_C"/>
</dbReference>
<dbReference type="InterPro" id="IPR047871">
    <property type="entry name" value="K_chnl_Slo-like"/>
</dbReference>
<evidence type="ECO:0000259" key="11">
    <source>
        <dbReference type="Pfam" id="PF21014"/>
    </source>
</evidence>
<keyword evidence="5" id="KW-0631">Potassium channel</keyword>
<evidence type="ECO:0000256" key="9">
    <source>
        <dbReference type="ARBA" id="ARBA00023136"/>
    </source>
</evidence>
<evidence type="ECO:0000256" key="4">
    <source>
        <dbReference type="ARBA" id="ARBA00022692"/>
    </source>
</evidence>
<keyword evidence="8" id="KW-0406">Ion transport</keyword>
<keyword evidence="10 13" id="KW-0407">Ion channel</keyword>
<keyword evidence="9" id="KW-0472">Membrane</keyword>
<reference evidence="13 14" key="1">
    <citation type="journal article" date="2013" name="Proc. Natl. Acad. Sci. U.S.A.">
        <title>The king cobra genome reveals dynamic gene evolution and adaptation in the snake venom system.</title>
        <authorList>
            <person name="Vonk F.J."/>
            <person name="Casewell N.R."/>
            <person name="Henkel C.V."/>
            <person name="Heimberg A.M."/>
            <person name="Jansen H.J."/>
            <person name="McCleary R.J."/>
            <person name="Kerkkamp H.M."/>
            <person name="Vos R.A."/>
            <person name="Guerreiro I."/>
            <person name="Calvete J.J."/>
            <person name="Wuster W."/>
            <person name="Woods A.E."/>
            <person name="Logan J.M."/>
            <person name="Harrison R.A."/>
            <person name="Castoe T.A."/>
            <person name="de Koning A.P."/>
            <person name="Pollock D.D."/>
            <person name="Yandell M."/>
            <person name="Calderon D."/>
            <person name="Renjifo C."/>
            <person name="Currier R.B."/>
            <person name="Salgado D."/>
            <person name="Pla D."/>
            <person name="Sanz L."/>
            <person name="Hyder A.S."/>
            <person name="Ribeiro J.M."/>
            <person name="Arntzen J.W."/>
            <person name="van den Thillart G.E."/>
            <person name="Boetzer M."/>
            <person name="Pirovano W."/>
            <person name="Dirks R.P."/>
            <person name="Spaink H.P."/>
            <person name="Duboule D."/>
            <person name="McGlinn E."/>
            <person name="Kini R.M."/>
            <person name="Richardson M.K."/>
        </authorList>
    </citation>
    <scope>NUCLEOTIDE SEQUENCE</scope>
    <source>
        <tissue evidence="13">Blood</tissue>
    </source>
</reference>
<dbReference type="PANTHER" id="PTHR10027:SF23">
    <property type="entry name" value="POTASSIUM CHANNEL SUBFAMILY U MEMBER 1"/>
    <property type="match status" value="1"/>
</dbReference>
<evidence type="ECO:0000256" key="2">
    <source>
        <dbReference type="ARBA" id="ARBA00022448"/>
    </source>
</evidence>
<keyword evidence="14" id="KW-1185">Reference proteome</keyword>
<keyword evidence="7" id="KW-1133">Transmembrane helix</keyword>
<evidence type="ECO:0000313" key="13">
    <source>
        <dbReference type="EMBL" id="ETE58345.1"/>
    </source>
</evidence>
<evidence type="ECO:0000256" key="5">
    <source>
        <dbReference type="ARBA" id="ARBA00022826"/>
    </source>
</evidence>
<evidence type="ECO:0000256" key="8">
    <source>
        <dbReference type="ARBA" id="ARBA00023065"/>
    </source>
</evidence>
<dbReference type="GO" id="GO:0016020">
    <property type="term" value="C:membrane"/>
    <property type="evidence" value="ECO:0007669"/>
    <property type="project" value="UniProtKB-SubCell"/>
</dbReference>
<dbReference type="Pfam" id="PF21014">
    <property type="entry name" value="Slowpoke_C"/>
    <property type="match status" value="1"/>
</dbReference>
<keyword evidence="3" id="KW-0633">Potassium transport</keyword>
<dbReference type="GO" id="GO:0005267">
    <property type="term" value="F:potassium channel activity"/>
    <property type="evidence" value="ECO:0007669"/>
    <property type="project" value="UniProtKB-KW"/>
</dbReference>
<feature type="domain" description="RCK N-terminal" evidence="12">
    <location>
        <begin position="60"/>
        <end position="174"/>
    </location>
</feature>
<comment type="caution">
    <text evidence="13">The sequence shown here is derived from an EMBL/GenBank/DDBJ whole genome shotgun (WGS) entry which is preliminary data.</text>
</comment>
<evidence type="ECO:0000256" key="3">
    <source>
        <dbReference type="ARBA" id="ARBA00022538"/>
    </source>
</evidence>
<dbReference type="PANTHER" id="PTHR10027">
    <property type="entry name" value="CALCIUM-ACTIVATED POTASSIUM CHANNEL ALPHA CHAIN"/>
    <property type="match status" value="1"/>
</dbReference>
<dbReference type="Proteomes" id="UP000018936">
    <property type="component" value="Unassembled WGS sequence"/>
</dbReference>
<dbReference type="InterPro" id="IPR003148">
    <property type="entry name" value="RCK_N"/>
</dbReference>
<dbReference type="Gene3D" id="3.40.50.720">
    <property type="entry name" value="NAD(P)-binding Rossmann-like Domain"/>
    <property type="match status" value="1"/>
</dbReference>
<evidence type="ECO:0000256" key="6">
    <source>
        <dbReference type="ARBA" id="ARBA00022958"/>
    </source>
</evidence>
<evidence type="ECO:0000259" key="12">
    <source>
        <dbReference type="Pfam" id="PF22614"/>
    </source>
</evidence>
<keyword evidence="4" id="KW-0812">Transmembrane</keyword>
<evidence type="ECO:0000313" key="14">
    <source>
        <dbReference type="Proteomes" id="UP000018936"/>
    </source>
</evidence>
<organism evidence="13 14">
    <name type="scientific">Ophiophagus hannah</name>
    <name type="common">King cobra</name>
    <name type="synonym">Naja hannah</name>
    <dbReference type="NCBI Taxonomy" id="8665"/>
    <lineage>
        <taxon>Eukaryota</taxon>
        <taxon>Metazoa</taxon>
        <taxon>Chordata</taxon>
        <taxon>Craniata</taxon>
        <taxon>Vertebrata</taxon>
        <taxon>Euteleostomi</taxon>
        <taxon>Lepidosauria</taxon>
        <taxon>Squamata</taxon>
        <taxon>Bifurcata</taxon>
        <taxon>Unidentata</taxon>
        <taxon>Episquamata</taxon>
        <taxon>Toxicofera</taxon>
        <taxon>Serpentes</taxon>
        <taxon>Colubroidea</taxon>
        <taxon>Elapidae</taxon>
        <taxon>Elapinae</taxon>
        <taxon>Ophiophagus</taxon>
    </lineage>
</organism>
<sequence length="319" mass="35776">MFELLRVTMDRVMIRSEEGEEEKEIASCSSLDTTGMFHWCEAVPFEMALLKPKKKFFNDLHDHIVVCVFGDATSTMIGLRNFVMPLRASNLAFSELKDIVFVGCIEYLEREWEFIHNFPKLHLLKGTGLSCSDLKAAGIQYCSMCAVLSANPSEASDQTLVDTKSILATLNIQVAANAQFFQQSQTENSDKSDHNLSKGALFSDSFLDSLLCTTYNNYHVLALLQTLVTGGTSPDLEEYLADGTSLIGSNSNMMSWGARNRCKLALLTLIDDPQLMEGLLVSFFFFHDVFTKALDMYGILCFGIYRLKPNPNPYEIRKV</sequence>
<dbReference type="Pfam" id="PF22614">
    <property type="entry name" value="Slo-like_RCK"/>
    <property type="match status" value="1"/>
</dbReference>
<feature type="domain" description="Ca2+-activated K+ channel Slowpoke-like C-terminal" evidence="11">
    <location>
        <begin position="220"/>
        <end position="312"/>
    </location>
</feature>
<protein>
    <submittedName>
        <fullName evidence="13">Potassium channel subfamily U member 1</fullName>
    </submittedName>
</protein>
<keyword evidence="2" id="KW-0813">Transport</keyword>
<evidence type="ECO:0000256" key="7">
    <source>
        <dbReference type="ARBA" id="ARBA00022989"/>
    </source>
</evidence>
<evidence type="ECO:0000256" key="1">
    <source>
        <dbReference type="ARBA" id="ARBA00004141"/>
    </source>
</evidence>
<proteinExistence type="predicted"/>